<proteinExistence type="predicted"/>
<dbReference type="Proteomes" id="UP001374535">
    <property type="component" value="Chromosome 9"/>
</dbReference>
<name>A0AAQ3MSN6_VIGMU</name>
<protein>
    <submittedName>
        <fullName evidence="1">Uncharacterized protein</fullName>
    </submittedName>
</protein>
<gene>
    <name evidence="1" type="ORF">V8G54_028384</name>
</gene>
<dbReference type="EMBL" id="CP144692">
    <property type="protein sequence ID" value="WVY96233.1"/>
    <property type="molecule type" value="Genomic_DNA"/>
</dbReference>
<sequence>MTRRFYVNVTLVMHQNENVLKKHLHGLIRQRSGSTIRQHQALNVISRFERYPFMGNFKMLYLALSPITPNKLVFCMAYQDQDIPVFRQAQGTRNEIPGKLKIIVTDVHQQSPRLMNSKLLHLPESKRFSMVNVGKTETTPKSS</sequence>
<evidence type="ECO:0000313" key="2">
    <source>
        <dbReference type="Proteomes" id="UP001374535"/>
    </source>
</evidence>
<reference evidence="1 2" key="1">
    <citation type="journal article" date="2023" name="Life. Sci Alliance">
        <title>Evolutionary insights into 3D genome organization and epigenetic landscape of Vigna mungo.</title>
        <authorList>
            <person name="Junaid A."/>
            <person name="Singh B."/>
            <person name="Bhatia S."/>
        </authorList>
    </citation>
    <scope>NUCLEOTIDE SEQUENCE [LARGE SCALE GENOMIC DNA]</scope>
    <source>
        <strain evidence="1">Urdbean</strain>
    </source>
</reference>
<evidence type="ECO:0000313" key="1">
    <source>
        <dbReference type="EMBL" id="WVY96233.1"/>
    </source>
</evidence>
<accession>A0AAQ3MSN6</accession>
<organism evidence="1 2">
    <name type="scientific">Vigna mungo</name>
    <name type="common">Black gram</name>
    <name type="synonym">Phaseolus mungo</name>
    <dbReference type="NCBI Taxonomy" id="3915"/>
    <lineage>
        <taxon>Eukaryota</taxon>
        <taxon>Viridiplantae</taxon>
        <taxon>Streptophyta</taxon>
        <taxon>Embryophyta</taxon>
        <taxon>Tracheophyta</taxon>
        <taxon>Spermatophyta</taxon>
        <taxon>Magnoliopsida</taxon>
        <taxon>eudicotyledons</taxon>
        <taxon>Gunneridae</taxon>
        <taxon>Pentapetalae</taxon>
        <taxon>rosids</taxon>
        <taxon>fabids</taxon>
        <taxon>Fabales</taxon>
        <taxon>Fabaceae</taxon>
        <taxon>Papilionoideae</taxon>
        <taxon>50 kb inversion clade</taxon>
        <taxon>NPAAA clade</taxon>
        <taxon>indigoferoid/millettioid clade</taxon>
        <taxon>Phaseoleae</taxon>
        <taxon>Vigna</taxon>
    </lineage>
</organism>
<dbReference type="AlphaFoldDB" id="A0AAQ3MSN6"/>
<keyword evidence="2" id="KW-1185">Reference proteome</keyword>